<organism evidence="1 2">
    <name type="scientific">Streptomyces triticirhizae</name>
    <dbReference type="NCBI Taxonomy" id="2483353"/>
    <lineage>
        <taxon>Bacteria</taxon>
        <taxon>Bacillati</taxon>
        <taxon>Actinomycetota</taxon>
        <taxon>Actinomycetes</taxon>
        <taxon>Kitasatosporales</taxon>
        <taxon>Streptomycetaceae</taxon>
        <taxon>Streptomyces</taxon>
    </lineage>
</organism>
<protein>
    <submittedName>
        <fullName evidence="1">Disulfide bond formation protein DsbA</fullName>
    </submittedName>
</protein>
<dbReference type="Proteomes" id="UP000278673">
    <property type="component" value="Unassembled WGS sequence"/>
</dbReference>
<dbReference type="InterPro" id="IPR036249">
    <property type="entry name" value="Thioredoxin-like_sf"/>
</dbReference>
<reference evidence="1 2" key="1">
    <citation type="submission" date="2018-10" db="EMBL/GenBank/DDBJ databases">
        <title>Isolation, diversity and antifungal activity of actinobacteria from wheat.</title>
        <authorList>
            <person name="Han C."/>
        </authorList>
    </citation>
    <scope>NUCLEOTIDE SEQUENCE [LARGE SCALE GENOMIC DNA]</scope>
    <source>
        <strain evidence="1 2">NEAU-YY642</strain>
    </source>
</reference>
<proteinExistence type="predicted"/>
<evidence type="ECO:0000313" key="2">
    <source>
        <dbReference type="Proteomes" id="UP000278673"/>
    </source>
</evidence>
<dbReference type="AlphaFoldDB" id="A0A3M2M6C5"/>
<gene>
    <name evidence="1" type="ORF">EBN88_03720</name>
</gene>
<accession>A0A3M2M6C5</accession>
<dbReference type="EMBL" id="RFFJ01000009">
    <property type="protein sequence ID" value="RMI45247.1"/>
    <property type="molecule type" value="Genomic_DNA"/>
</dbReference>
<sequence length="218" mass="24206">MTENTAAEPVTADFWFDPLCPWAWMTSRWMLEVEKVRPVRVRWHVMSLAVLNEPKMDELPEEYREGLRNAWGPVRVCVAAEQEHGGEVLGSLYTALGVRFHHRKLPQNRETIADALTSVGLPAELADVADSDRYDVRLRASHKEGIDLVGQDVGTPVIAVPGADGRRIAFFGPVVTPAPKGEAAARLWDGTLMVAGTPGFYEIKRTRDVGPQFDDSED</sequence>
<dbReference type="InterPro" id="IPR053977">
    <property type="entry name" value="Rv2466c-like"/>
</dbReference>
<dbReference type="CDD" id="cd02972">
    <property type="entry name" value="DsbA_family"/>
    <property type="match status" value="1"/>
</dbReference>
<dbReference type="Gene3D" id="3.40.30.10">
    <property type="entry name" value="Glutaredoxin"/>
    <property type="match status" value="1"/>
</dbReference>
<name>A0A3M2M6C5_9ACTN</name>
<evidence type="ECO:0000313" key="1">
    <source>
        <dbReference type="EMBL" id="RMI45247.1"/>
    </source>
</evidence>
<dbReference type="RefSeq" id="WP_122182325.1">
    <property type="nucleotide sequence ID" value="NZ_RFFJ01000009.1"/>
</dbReference>
<dbReference type="SUPFAM" id="SSF52833">
    <property type="entry name" value="Thioredoxin-like"/>
    <property type="match status" value="1"/>
</dbReference>
<dbReference type="Pfam" id="PF22234">
    <property type="entry name" value="Rv2466c-like"/>
    <property type="match status" value="1"/>
</dbReference>
<comment type="caution">
    <text evidence="1">The sequence shown here is derived from an EMBL/GenBank/DDBJ whole genome shotgun (WGS) entry which is preliminary data.</text>
</comment>
<keyword evidence="2" id="KW-1185">Reference proteome</keyword>